<organism evidence="2 3">
    <name type="scientific">Lysobacter brunescens</name>
    <dbReference type="NCBI Taxonomy" id="262323"/>
    <lineage>
        <taxon>Bacteria</taxon>
        <taxon>Pseudomonadati</taxon>
        <taxon>Pseudomonadota</taxon>
        <taxon>Gammaproteobacteria</taxon>
        <taxon>Lysobacterales</taxon>
        <taxon>Lysobacteraceae</taxon>
        <taxon>Lysobacter</taxon>
    </lineage>
</organism>
<dbReference type="InterPro" id="IPR052917">
    <property type="entry name" value="Stress-Dev_Protein"/>
</dbReference>
<protein>
    <submittedName>
        <fullName evidence="2">Pyridoxamine 5'-phosphate oxidase family protein</fullName>
    </submittedName>
</protein>
<keyword evidence="3" id="KW-1185">Reference proteome</keyword>
<dbReference type="InterPro" id="IPR038725">
    <property type="entry name" value="YdaG_split_barrel_FMN-bd"/>
</dbReference>
<dbReference type="PANTHER" id="PTHR34818:SF1">
    <property type="entry name" value="PROTEIN BLI-3"/>
    <property type="match status" value="1"/>
</dbReference>
<evidence type="ECO:0000259" key="1">
    <source>
        <dbReference type="Pfam" id="PF16242"/>
    </source>
</evidence>
<reference evidence="3" key="1">
    <citation type="journal article" date="2019" name="Int. J. Syst. Evol. Microbiol.">
        <title>The Global Catalogue of Microorganisms (GCM) 10K type strain sequencing project: providing services to taxonomists for standard genome sequencing and annotation.</title>
        <authorList>
            <consortium name="The Broad Institute Genomics Platform"/>
            <consortium name="The Broad Institute Genome Sequencing Center for Infectious Disease"/>
            <person name="Wu L."/>
            <person name="Ma J."/>
        </authorList>
    </citation>
    <scope>NUCLEOTIDE SEQUENCE [LARGE SCALE GENOMIC DNA]</scope>
    <source>
        <strain evidence="3">CCUG 55585</strain>
    </source>
</reference>
<dbReference type="Gene3D" id="2.30.110.10">
    <property type="entry name" value="Electron Transport, Fmn-binding Protein, Chain A"/>
    <property type="match status" value="1"/>
</dbReference>
<dbReference type="PANTHER" id="PTHR34818">
    <property type="entry name" value="PROTEIN BLI-3"/>
    <property type="match status" value="1"/>
</dbReference>
<sequence length="161" mass="17991">MSQAALEQALWKSIKSDRTVMLGIHGADDGHMRPMTAQFEAPGSDIWFFTSADNHLVELLPDSGAEGVATFTAKDHGIFATLHGRLRVDTDPAIVDRLWNPFVAAWYEHGKDDPTLRLLRFEPAHAQVWENDSSFLAGVKLLLGIDPKRSYEDKVAHLDLR</sequence>
<dbReference type="RefSeq" id="WP_386826374.1">
    <property type="nucleotide sequence ID" value="NZ_JBHTIF010000006.1"/>
</dbReference>
<feature type="domain" description="General stress protein FMN-binding split barrel" evidence="1">
    <location>
        <begin position="8"/>
        <end position="137"/>
    </location>
</feature>
<gene>
    <name evidence="2" type="ORF">ACFQ0E_18445</name>
</gene>
<accession>A0ABW2YHC5</accession>
<dbReference type="Proteomes" id="UP001597110">
    <property type="component" value="Unassembled WGS sequence"/>
</dbReference>
<evidence type="ECO:0000313" key="3">
    <source>
        <dbReference type="Proteomes" id="UP001597110"/>
    </source>
</evidence>
<dbReference type="SUPFAM" id="SSF50475">
    <property type="entry name" value="FMN-binding split barrel"/>
    <property type="match status" value="1"/>
</dbReference>
<dbReference type="InterPro" id="IPR012349">
    <property type="entry name" value="Split_barrel_FMN-bd"/>
</dbReference>
<proteinExistence type="predicted"/>
<comment type="caution">
    <text evidence="2">The sequence shown here is derived from an EMBL/GenBank/DDBJ whole genome shotgun (WGS) entry which is preliminary data.</text>
</comment>
<dbReference type="EMBL" id="JBHTIF010000006">
    <property type="protein sequence ID" value="MFD0727578.1"/>
    <property type="molecule type" value="Genomic_DNA"/>
</dbReference>
<evidence type="ECO:0000313" key="2">
    <source>
        <dbReference type="EMBL" id="MFD0727578.1"/>
    </source>
</evidence>
<dbReference type="Pfam" id="PF16242">
    <property type="entry name" value="Pyrid_ox_like"/>
    <property type="match status" value="1"/>
</dbReference>
<name>A0ABW2YHC5_9GAMM</name>